<keyword evidence="2" id="KW-1133">Transmembrane helix</keyword>
<feature type="compositionally biased region" description="Pro residues" evidence="1">
    <location>
        <begin position="1"/>
        <end position="11"/>
    </location>
</feature>
<keyword evidence="2" id="KW-0472">Membrane</keyword>
<dbReference type="EMBL" id="BSUJ01000001">
    <property type="protein sequence ID" value="GMA20548.1"/>
    <property type="molecule type" value="Genomic_DNA"/>
</dbReference>
<comment type="caution">
    <text evidence="3">The sequence shown here is derived from an EMBL/GenBank/DDBJ whole genome shotgun (WGS) entry which is preliminary data.</text>
</comment>
<organism evidence="3 4">
    <name type="scientific">Arsenicicoccus piscis</name>
    <dbReference type="NCBI Taxonomy" id="673954"/>
    <lineage>
        <taxon>Bacteria</taxon>
        <taxon>Bacillati</taxon>
        <taxon>Actinomycetota</taxon>
        <taxon>Actinomycetes</taxon>
        <taxon>Micrococcales</taxon>
        <taxon>Intrasporangiaceae</taxon>
        <taxon>Arsenicicoccus</taxon>
    </lineage>
</organism>
<evidence type="ECO:0000313" key="3">
    <source>
        <dbReference type="EMBL" id="GMA20548.1"/>
    </source>
</evidence>
<evidence type="ECO:0000313" key="4">
    <source>
        <dbReference type="Proteomes" id="UP001157109"/>
    </source>
</evidence>
<name>A0ABQ6HQ19_9MICO</name>
<gene>
    <name evidence="3" type="ORF">GCM10025862_25690</name>
</gene>
<proteinExistence type="predicted"/>
<feature type="region of interest" description="Disordered" evidence="1">
    <location>
        <begin position="1"/>
        <end position="20"/>
    </location>
</feature>
<evidence type="ECO:0000256" key="1">
    <source>
        <dbReference type="SAM" id="MobiDB-lite"/>
    </source>
</evidence>
<dbReference type="RefSeq" id="WP_241444139.1">
    <property type="nucleotide sequence ID" value="NZ_BSUJ01000001.1"/>
</dbReference>
<evidence type="ECO:0000256" key="2">
    <source>
        <dbReference type="SAM" id="Phobius"/>
    </source>
</evidence>
<keyword evidence="4" id="KW-1185">Reference proteome</keyword>
<sequence>MTTPSAPPPSTSHPSDEEGLSIDEQEALVEDAERRSLFTRANRKWWVIGGILIGAFVALCIVWGYSMAKDNIDYNTVGYTIDSDSQVTIQYQVERPVGRAVTCQLRAMNGGFLTVGSLDITVPADAPAQVQSKAVLRTTSRAVTGTVKVCSYADAG</sequence>
<reference evidence="4" key="1">
    <citation type="journal article" date="2019" name="Int. J. Syst. Evol. Microbiol.">
        <title>The Global Catalogue of Microorganisms (GCM) 10K type strain sequencing project: providing services to taxonomists for standard genome sequencing and annotation.</title>
        <authorList>
            <consortium name="The Broad Institute Genomics Platform"/>
            <consortium name="The Broad Institute Genome Sequencing Center for Infectious Disease"/>
            <person name="Wu L."/>
            <person name="Ma J."/>
        </authorList>
    </citation>
    <scope>NUCLEOTIDE SEQUENCE [LARGE SCALE GENOMIC DNA]</scope>
    <source>
        <strain evidence="4">NBRC 105830</strain>
    </source>
</reference>
<evidence type="ECO:0008006" key="5">
    <source>
        <dbReference type="Google" id="ProtNLM"/>
    </source>
</evidence>
<protein>
    <recommendedName>
        <fullName evidence="5">DUF4307 domain-containing protein</fullName>
    </recommendedName>
</protein>
<accession>A0ABQ6HQ19</accession>
<keyword evidence="2" id="KW-0812">Transmembrane</keyword>
<dbReference type="InterPro" id="IPR025443">
    <property type="entry name" value="DUF4307"/>
</dbReference>
<dbReference type="Pfam" id="PF14155">
    <property type="entry name" value="DUF4307"/>
    <property type="match status" value="1"/>
</dbReference>
<feature type="transmembrane region" description="Helical" evidence="2">
    <location>
        <begin position="45"/>
        <end position="65"/>
    </location>
</feature>
<dbReference type="Proteomes" id="UP001157109">
    <property type="component" value="Unassembled WGS sequence"/>
</dbReference>